<protein>
    <submittedName>
        <fullName evidence="2">Uncharacterized protein</fullName>
    </submittedName>
</protein>
<keyword evidence="1" id="KW-0472">Membrane</keyword>
<feature type="transmembrane region" description="Helical" evidence="1">
    <location>
        <begin position="55"/>
        <end position="77"/>
    </location>
</feature>
<keyword evidence="1" id="KW-1133">Transmembrane helix</keyword>
<reference evidence="2 3" key="1">
    <citation type="submission" date="2017-06" db="EMBL/GenBank/DDBJ databases">
        <title>Complete genome sequence of Paenibacillus donghaensis KCTC 13049T isolated from East Sea sediment, South Korea.</title>
        <authorList>
            <person name="Jung B.K."/>
            <person name="Hong S.-J."/>
            <person name="Shin J.-H."/>
        </authorList>
    </citation>
    <scope>NUCLEOTIDE SEQUENCE [LARGE SCALE GENOMIC DNA]</scope>
    <source>
        <strain evidence="2 3">KCTC 13049</strain>
    </source>
</reference>
<organism evidence="2 3">
    <name type="scientific">Paenibacillus donghaensis</name>
    <dbReference type="NCBI Taxonomy" id="414771"/>
    <lineage>
        <taxon>Bacteria</taxon>
        <taxon>Bacillati</taxon>
        <taxon>Bacillota</taxon>
        <taxon>Bacilli</taxon>
        <taxon>Bacillales</taxon>
        <taxon>Paenibacillaceae</taxon>
        <taxon>Paenibacillus</taxon>
    </lineage>
</organism>
<dbReference type="EMBL" id="CP021780">
    <property type="protein sequence ID" value="ASA20441.1"/>
    <property type="molecule type" value="Genomic_DNA"/>
</dbReference>
<accession>A0A2Z2KKM5</accession>
<keyword evidence="1" id="KW-0812">Transmembrane</keyword>
<dbReference type="OrthoDB" id="2619194at2"/>
<dbReference type="Proteomes" id="UP000249890">
    <property type="component" value="Chromosome"/>
</dbReference>
<keyword evidence="3" id="KW-1185">Reference proteome</keyword>
<proteinExistence type="predicted"/>
<sequence length="230" mass="26805">MWKIVRRGYILVILFSIVFLVFSAFAGVEIWISVLNIALHYTKQKGYIESQYETAVIPIVILSIVVFFYVLFIIFSIKKNKQNLMFICFIVSIVFFVSTPRLGWIYDVKDYFHKVSIESNEKFLNNIQTEINNQPIPSYLIDTKASERRVKELKTKYVVVLVKNTEGAITKNEVGYFLDVARSKKFKNVNLLFYDKSKENSVDISMNFENGVTFCYPNMECEDLGVKENE</sequence>
<evidence type="ECO:0000313" key="3">
    <source>
        <dbReference type="Proteomes" id="UP000249890"/>
    </source>
</evidence>
<gene>
    <name evidence="2" type="ORF">B9T62_06255</name>
</gene>
<feature type="transmembrane region" description="Helical" evidence="1">
    <location>
        <begin position="84"/>
        <end position="106"/>
    </location>
</feature>
<evidence type="ECO:0000313" key="2">
    <source>
        <dbReference type="EMBL" id="ASA20441.1"/>
    </source>
</evidence>
<evidence type="ECO:0000256" key="1">
    <source>
        <dbReference type="SAM" id="Phobius"/>
    </source>
</evidence>
<dbReference type="KEGG" id="pdh:B9T62_06255"/>
<dbReference type="AlphaFoldDB" id="A0A2Z2KKM5"/>
<feature type="transmembrane region" description="Helical" evidence="1">
    <location>
        <begin position="9"/>
        <end position="35"/>
    </location>
</feature>
<name>A0A2Z2KKM5_9BACL</name>